<evidence type="ECO:0000256" key="4">
    <source>
        <dbReference type="ARBA" id="ARBA00022729"/>
    </source>
</evidence>
<sequence>KVLKGWAVSGFIGCCGFVVVSENSGEMLTTFAKTATWKEKISISKQLLEAALTFTFDHPKFSFYFTDISADNFAISKEGRLKFIDMDDVIIVDKNPTVISSCWNKIHSSKMYDPGLLSFSVQEICSHNISDHNIYAVCQEILGKTSPLILGGLLHSSSEEMRTKFAKLLDACIQGPNRFEAANELLKVFRSEM</sequence>
<keyword evidence="3" id="KW-0964">Secreted</keyword>
<dbReference type="PANTHER" id="PTHR32073">
    <property type="entry name" value="GH11358P"/>
    <property type="match status" value="1"/>
</dbReference>
<dbReference type="Pfam" id="PF12260">
    <property type="entry name" value="PIP49_C"/>
    <property type="match status" value="1"/>
</dbReference>
<comment type="subcellular location">
    <subcellularLocation>
        <location evidence="1">Secreted</location>
    </subcellularLocation>
</comment>
<dbReference type="PANTHER" id="PTHR32073:SF7">
    <property type="entry name" value="GH11358P"/>
    <property type="match status" value="1"/>
</dbReference>
<keyword evidence="4" id="KW-0732">Signal</keyword>
<evidence type="ECO:0000313" key="6">
    <source>
        <dbReference type="EMBL" id="JAS11007.1"/>
    </source>
</evidence>
<evidence type="ECO:0000256" key="1">
    <source>
        <dbReference type="ARBA" id="ARBA00004613"/>
    </source>
</evidence>
<dbReference type="InterPro" id="IPR020519">
    <property type="entry name" value="DIPK2A/B"/>
</dbReference>
<accession>A0A1B6CC23</accession>
<dbReference type="AlphaFoldDB" id="A0A1B6CC23"/>
<dbReference type="EMBL" id="GEDC01026291">
    <property type="protein sequence ID" value="JAS11007.1"/>
    <property type="molecule type" value="Transcribed_RNA"/>
</dbReference>
<protein>
    <recommendedName>
        <fullName evidence="5">FAM69 protein-kinase domain-containing protein</fullName>
    </recommendedName>
</protein>
<dbReference type="GO" id="GO:0005576">
    <property type="term" value="C:extracellular region"/>
    <property type="evidence" value="ECO:0007669"/>
    <property type="project" value="UniProtKB-SubCell"/>
</dbReference>
<feature type="non-terminal residue" evidence="6">
    <location>
        <position position="1"/>
    </location>
</feature>
<dbReference type="InterPro" id="IPR022049">
    <property type="entry name" value="FAM69_kinase_dom"/>
</dbReference>
<proteinExistence type="inferred from homology"/>
<comment type="similarity">
    <text evidence="2">Belongs to the DIPK family.</text>
</comment>
<gene>
    <name evidence="6" type="ORF">g.18302</name>
</gene>
<reference evidence="6" key="1">
    <citation type="submission" date="2015-12" db="EMBL/GenBank/DDBJ databases">
        <title>De novo transcriptome assembly of four potential Pierce s Disease insect vectors from Arizona vineyards.</title>
        <authorList>
            <person name="Tassone E.E."/>
        </authorList>
    </citation>
    <scope>NUCLEOTIDE SEQUENCE</scope>
</reference>
<organism evidence="6">
    <name type="scientific">Clastoptera arizonana</name>
    <name type="common">Arizona spittle bug</name>
    <dbReference type="NCBI Taxonomy" id="38151"/>
    <lineage>
        <taxon>Eukaryota</taxon>
        <taxon>Metazoa</taxon>
        <taxon>Ecdysozoa</taxon>
        <taxon>Arthropoda</taxon>
        <taxon>Hexapoda</taxon>
        <taxon>Insecta</taxon>
        <taxon>Pterygota</taxon>
        <taxon>Neoptera</taxon>
        <taxon>Paraneoptera</taxon>
        <taxon>Hemiptera</taxon>
        <taxon>Auchenorrhyncha</taxon>
        <taxon>Cercopoidea</taxon>
        <taxon>Clastopteridae</taxon>
        <taxon>Clastoptera</taxon>
    </lineage>
</organism>
<evidence type="ECO:0000256" key="2">
    <source>
        <dbReference type="ARBA" id="ARBA00006338"/>
    </source>
</evidence>
<evidence type="ECO:0000256" key="3">
    <source>
        <dbReference type="ARBA" id="ARBA00022525"/>
    </source>
</evidence>
<feature type="domain" description="FAM69 protein-kinase" evidence="5">
    <location>
        <begin position="9"/>
        <end position="174"/>
    </location>
</feature>
<evidence type="ECO:0000259" key="5">
    <source>
        <dbReference type="Pfam" id="PF12260"/>
    </source>
</evidence>
<name>A0A1B6CC23_9HEMI</name>